<dbReference type="GO" id="GO:0020037">
    <property type="term" value="F:heme binding"/>
    <property type="evidence" value="ECO:0007669"/>
    <property type="project" value="InterPro"/>
</dbReference>
<evidence type="ECO:0000256" key="10">
    <source>
        <dbReference type="ARBA" id="ARBA00023002"/>
    </source>
</evidence>
<keyword evidence="7 14" id="KW-0479">Metal-binding</keyword>
<keyword evidence="10 15" id="KW-0560">Oxidoreductase</keyword>
<dbReference type="InterPro" id="IPR017972">
    <property type="entry name" value="Cyt_P450_CS"/>
</dbReference>
<comment type="function">
    <text evidence="2">May be involved in the metabolism of insect hormones and in the breakdown of synthetic insecticides.</text>
</comment>
<dbReference type="Gene3D" id="1.10.630.10">
    <property type="entry name" value="Cytochrome P450"/>
    <property type="match status" value="1"/>
</dbReference>
<sequence length="261" mass="30327">MKIWVEDLLDYFKRLVLDAMDYRKKNNIHRPDMINMLMEAKEANSWSDVEIVAQCFVFFLAGFETSATFLSFACHELMENSGIQKRLFEEISENYSNDELTYEDINKMTYLDAVMSETLRKWPNAAATDRQCNKTLKFENPDGLGDVVIKEGELIWIPIAGLHRDPKYFEEPKLFNPDRFSEENKRNIQPFTYIPFGVGPRACIGNRFALMMAKTILCYIIKNFELKPSPKSTIPLDLTGGGFRMKPKKGFWLNLRNRSSN</sequence>
<evidence type="ECO:0000256" key="3">
    <source>
        <dbReference type="ARBA" id="ARBA00004174"/>
    </source>
</evidence>
<dbReference type="GO" id="GO:0004497">
    <property type="term" value="F:monooxygenase activity"/>
    <property type="evidence" value="ECO:0007669"/>
    <property type="project" value="UniProtKB-KW"/>
</dbReference>
<dbReference type="InterPro" id="IPR002401">
    <property type="entry name" value="Cyt_P450_E_grp-I"/>
</dbReference>
<dbReference type="GO" id="GO:0005789">
    <property type="term" value="C:endoplasmic reticulum membrane"/>
    <property type="evidence" value="ECO:0007669"/>
    <property type="project" value="UniProtKB-SubCell"/>
</dbReference>
<evidence type="ECO:0000256" key="2">
    <source>
        <dbReference type="ARBA" id="ARBA00003690"/>
    </source>
</evidence>
<evidence type="ECO:0000256" key="14">
    <source>
        <dbReference type="PIRSR" id="PIRSR602401-1"/>
    </source>
</evidence>
<evidence type="ECO:0000256" key="4">
    <source>
        <dbReference type="ARBA" id="ARBA00004406"/>
    </source>
</evidence>
<dbReference type="InterPro" id="IPR001128">
    <property type="entry name" value="Cyt_P450"/>
</dbReference>
<dbReference type="InterPro" id="IPR050476">
    <property type="entry name" value="Insect_CytP450_Detox"/>
</dbReference>
<evidence type="ECO:0000256" key="5">
    <source>
        <dbReference type="ARBA" id="ARBA00010617"/>
    </source>
</evidence>
<dbReference type="PRINTS" id="PR00463">
    <property type="entry name" value="EP450I"/>
</dbReference>
<dbReference type="EnsemblMetazoa" id="MESCA006641-RA">
    <property type="protein sequence ID" value="MESCA006641-PA"/>
    <property type="gene ID" value="MESCA006641"/>
</dbReference>
<keyword evidence="11 14" id="KW-0408">Iron</keyword>
<keyword evidence="6 14" id="KW-0349">Heme</keyword>
<dbReference type="SUPFAM" id="SSF48264">
    <property type="entry name" value="Cytochrome P450"/>
    <property type="match status" value="1"/>
</dbReference>
<evidence type="ECO:0008006" key="18">
    <source>
        <dbReference type="Google" id="ProtNLM"/>
    </source>
</evidence>
<evidence type="ECO:0000256" key="9">
    <source>
        <dbReference type="ARBA" id="ARBA00022848"/>
    </source>
</evidence>
<dbReference type="Proteomes" id="UP000015102">
    <property type="component" value="Unassembled WGS sequence"/>
</dbReference>
<evidence type="ECO:0000256" key="15">
    <source>
        <dbReference type="RuleBase" id="RU000461"/>
    </source>
</evidence>
<dbReference type="PROSITE" id="PS00086">
    <property type="entry name" value="CYTOCHROME_P450"/>
    <property type="match status" value="1"/>
</dbReference>
<evidence type="ECO:0000256" key="12">
    <source>
        <dbReference type="ARBA" id="ARBA00023033"/>
    </source>
</evidence>
<dbReference type="EMBL" id="CAQQ02391191">
    <property type="status" value="NOT_ANNOTATED_CDS"/>
    <property type="molecule type" value="Genomic_DNA"/>
</dbReference>
<dbReference type="HOGENOM" id="CLU_001570_5_7_1"/>
<comment type="similarity">
    <text evidence="5 15">Belongs to the cytochrome P450 family.</text>
</comment>
<dbReference type="OMA" id="AKEANSW"/>
<keyword evidence="17" id="KW-1185">Reference proteome</keyword>
<dbReference type="GO" id="GO:0016705">
    <property type="term" value="F:oxidoreductase activity, acting on paired donors, with incorporation or reduction of molecular oxygen"/>
    <property type="evidence" value="ECO:0007669"/>
    <property type="project" value="InterPro"/>
</dbReference>
<dbReference type="PRINTS" id="PR00385">
    <property type="entry name" value="P450"/>
</dbReference>
<keyword evidence="9" id="KW-0492">Microsome</keyword>
<dbReference type="Pfam" id="PF00067">
    <property type="entry name" value="p450"/>
    <property type="match status" value="1"/>
</dbReference>
<keyword evidence="12 15" id="KW-0503">Monooxygenase</keyword>
<dbReference type="STRING" id="36166.T1GSI1"/>
<name>T1GSI1_MEGSC</name>
<comment type="cofactor">
    <cofactor evidence="1 14">
        <name>heme</name>
        <dbReference type="ChEBI" id="CHEBI:30413"/>
    </cofactor>
</comment>
<evidence type="ECO:0000256" key="6">
    <source>
        <dbReference type="ARBA" id="ARBA00022617"/>
    </source>
</evidence>
<dbReference type="PANTHER" id="PTHR24292:SF54">
    <property type="entry name" value="CYP9F3-RELATED"/>
    <property type="match status" value="1"/>
</dbReference>
<comment type="subcellular location">
    <subcellularLocation>
        <location evidence="4">Endoplasmic reticulum membrane</location>
        <topology evidence="4">Peripheral membrane protein</topology>
    </subcellularLocation>
    <subcellularLocation>
        <location evidence="3">Microsome membrane</location>
        <topology evidence="3">Peripheral membrane protein</topology>
    </subcellularLocation>
</comment>
<evidence type="ECO:0000256" key="11">
    <source>
        <dbReference type="ARBA" id="ARBA00023004"/>
    </source>
</evidence>
<evidence type="ECO:0000313" key="17">
    <source>
        <dbReference type="Proteomes" id="UP000015102"/>
    </source>
</evidence>
<organism evidence="16 17">
    <name type="scientific">Megaselia scalaris</name>
    <name type="common">Humpbacked fly</name>
    <name type="synonym">Phora scalaris</name>
    <dbReference type="NCBI Taxonomy" id="36166"/>
    <lineage>
        <taxon>Eukaryota</taxon>
        <taxon>Metazoa</taxon>
        <taxon>Ecdysozoa</taxon>
        <taxon>Arthropoda</taxon>
        <taxon>Hexapoda</taxon>
        <taxon>Insecta</taxon>
        <taxon>Pterygota</taxon>
        <taxon>Neoptera</taxon>
        <taxon>Endopterygota</taxon>
        <taxon>Diptera</taxon>
        <taxon>Brachycera</taxon>
        <taxon>Muscomorpha</taxon>
        <taxon>Platypezoidea</taxon>
        <taxon>Phoridae</taxon>
        <taxon>Megaseliini</taxon>
        <taxon>Megaselia</taxon>
    </lineage>
</organism>
<reference evidence="16" key="2">
    <citation type="submission" date="2015-06" db="UniProtKB">
        <authorList>
            <consortium name="EnsemblMetazoa"/>
        </authorList>
    </citation>
    <scope>IDENTIFICATION</scope>
</reference>
<evidence type="ECO:0000313" key="16">
    <source>
        <dbReference type="EnsemblMetazoa" id="MESCA006641-PA"/>
    </source>
</evidence>
<accession>T1GSI1</accession>
<evidence type="ECO:0000256" key="13">
    <source>
        <dbReference type="ARBA" id="ARBA00023136"/>
    </source>
</evidence>
<proteinExistence type="inferred from homology"/>
<evidence type="ECO:0000256" key="8">
    <source>
        <dbReference type="ARBA" id="ARBA00022824"/>
    </source>
</evidence>
<evidence type="ECO:0000256" key="7">
    <source>
        <dbReference type="ARBA" id="ARBA00022723"/>
    </source>
</evidence>
<dbReference type="PANTHER" id="PTHR24292">
    <property type="entry name" value="CYTOCHROME P450"/>
    <property type="match status" value="1"/>
</dbReference>
<dbReference type="AlphaFoldDB" id="T1GSI1"/>
<reference evidence="17" key="1">
    <citation type="submission" date="2013-02" db="EMBL/GenBank/DDBJ databases">
        <authorList>
            <person name="Hughes D."/>
        </authorList>
    </citation>
    <scope>NUCLEOTIDE SEQUENCE</scope>
    <source>
        <strain>Durham</strain>
        <strain evidence="17">NC isolate 2 -- Noor lab</strain>
    </source>
</reference>
<dbReference type="InterPro" id="IPR036396">
    <property type="entry name" value="Cyt_P450_sf"/>
</dbReference>
<keyword evidence="13" id="KW-0472">Membrane</keyword>
<keyword evidence="8" id="KW-0256">Endoplasmic reticulum</keyword>
<evidence type="ECO:0000256" key="1">
    <source>
        <dbReference type="ARBA" id="ARBA00001971"/>
    </source>
</evidence>
<protein>
    <recommendedName>
        <fullName evidence="18">Cytochrome P450</fullName>
    </recommendedName>
</protein>
<dbReference type="GO" id="GO:0005506">
    <property type="term" value="F:iron ion binding"/>
    <property type="evidence" value="ECO:0007669"/>
    <property type="project" value="InterPro"/>
</dbReference>
<feature type="binding site" description="axial binding residue" evidence="14">
    <location>
        <position position="203"/>
    </location>
    <ligand>
        <name>heme</name>
        <dbReference type="ChEBI" id="CHEBI:30413"/>
    </ligand>
    <ligandPart>
        <name>Fe</name>
        <dbReference type="ChEBI" id="CHEBI:18248"/>
    </ligandPart>
</feature>